<dbReference type="AlphaFoldDB" id="A0A2T3NFE7"/>
<sequence length="103" mass="11505">MYIMSSMSEASSNGINGTLQLMKLEAQEWKLQAEELKVSLKVAECKVAQSTSLYRRAKSIEGLQGIKNATLEHERLEAQLKYALSKLTTTRAQITFLKKAANI</sequence>
<evidence type="ECO:0000256" key="1">
    <source>
        <dbReference type="SAM" id="Coils"/>
    </source>
</evidence>
<dbReference type="Proteomes" id="UP000241346">
    <property type="component" value="Unassembled WGS sequence"/>
</dbReference>
<accession>A0A2T3NFE7</accession>
<proteinExistence type="predicted"/>
<dbReference type="EMBL" id="PYMB01000003">
    <property type="protein sequence ID" value="PSW13308.1"/>
    <property type="molecule type" value="Genomic_DNA"/>
</dbReference>
<feature type="coiled-coil region" evidence="1">
    <location>
        <begin position="19"/>
        <end position="86"/>
    </location>
</feature>
<reference evidence="2 3" key="1">
    <citation type="submission" date="2018-03" db="EMBL/GenBank/DDBJ databases">
        <title>Whole genome sequencing of Histamine producing bacteria.</title>
        <authorList>
            <person name="Butler K."/>
        </authorList>
    </citation>
    <scope>NUCLEOTIDE SEQUENCE [LARGE SCALE GENOMIC DNA]</scope>
    <source>
        <strain evidence="2 3">DSM 19138</strain>
    </source>
</reference>
<evidence type="ECO:0000313" key="3">
    <source>
        <dbReference type="Proteomes" id="UP000241346"/>
    </source>
</evidence>
<name>A0A2T3NFE7_9GAMM</name>
<gene>
    <name evidence="2" type="ORF">C9J01_10680</name>
</gene>
<comment type="caution">
    <text evidence="2">The sequence shown here is derived from an EMBL/GenBank/DDBJ whole genome shotgun (WGS) entry which is preliminary data.</text>
</comment>
<organism evidence="2 3">
    <name type="scientific">Photobacterium rosenbergii</name>
    <dbReference type="NCBI Taxonomy" id="294936"/>
    <lineage>
        <taxon>Bacteria</taxon>
        <taxon>Pseudomonadati</taxon>
        <taxon>Pseudomonadota</taxon>
        <taxon>Gammaproteobacteria</taxon>
        <taxon>Vibrionales</taxon>
        <taxon>Vibrionaceae</taxon>
        <taxon>Photobacterium</taxon>
    </lineage>
</organism>
<protein>
    <submittedName>
        <fullName evidence="2">Uncharacterized protein</fullName>
    </submittedName>
</protein>
<keyword evidence="1" id="KW-0175">Coiled coil</keyword>
<dbReference type="RefSeq" id="WP_107298132.1">
    <property type="nucleotide sequence ID" value="NZ_PYMB01000003.1"/>
</dbReference>
<evidence type="ECO:0000313" key="2">
    <source>
        <dbReference type="EMBL" id="PSW13308.1"/>
    </source>
</evidence>